<dbReference type="PANTHER" id="PTHR43236">
    <property type="entry name" value="ANTITOXIN HIGA1"/>
    <property type="match status" value="1"/>
</dbReference>
<evidence type="ECO:0000313" key="4">
    <source>
        <dbReference type="Proteomes" id="UP000003900"/>
    </source>
</evidence>
<dbReference type="OrthoDB" id="9816277at2"/>
<dbReference type="CDD" id="cd00093">
    <property type="entry name" value="HTH_XRE"/>
    <property type="match status" value="1"/>
</dbReference>
<dbReference type="GO" id="GO:0003677">
    <property type="term" value="F:DNA binding"/>
    <property type="evidence" value="ECO:0007669"/>
    <property type="project" value="InterPro"/>
</dbReference>
<comment type="caution">
    <text evidence="3">The sequence shown here is derived from an EMBL/GenBank/DDBJ whole genome shotgun (WGS) entry which is preliminary data.</text>
</comment>
<evidence type="ECO:0000256" key="1">
    <source>
        <dbReference type="ARBA" id="ARBA00007227"/>
    </source>
</evidence>
<protein>
    <recommendedName>
        <fullName evidence="2">HTH cro/C1-type domain-containing protein</fullName>
    </recommendedName>
</protein>
<dbReference type="STRING" id="1131935.PDENDC454_10535"/>
<comment type="similarity">
    <text evidence="1">Belongs to the short-chain fatty acyl-CoA assimilation regulator (ScfR) family.</text>
</comment>
<dbReference type="Pfam" id="PF01381">
    <property type="entry name" value="HTH_3"/>
    <property type="match status" value="1"/>
</dbReference>
<dbReference type="InterPro" id="IPR052345">
    <property type="entry name" value="Rad_response_metalloprotease"/>
</dbReference>
<reference evidence="3 4" key="1">
    <citation type="journal article" date="2012" name="J. Bacteriol.">
        <title>Genome Sequence of the Pattern-Forming Social Bacterium Paenibacillus dendritiformis C454 Chiral Morphotype.</title>
        <authorList>
            <person name="Sirota-Madi A."/>
            <person name="Olender T."/>
            <person name="Helman Y."/>
            <person name="Brainis I."/>
            <person name="Finkelshtein A."/>
            <person name="Roth D."/>
            <person name="Hagai E."/>
            <person name="Leshkowitz D."/>
            <person name="Brodsky L."/>
            <person name="Galatenko V."/>
            <person name="Nikolaev V."/>
            <person name="Gutnick D.L."/>
            <person name="Lancet D."/>
            <person name="Ben-Jacob E."/>
        </authorList>
    </citation>
    <scope>NUCLEOTIDE SEQUENCE [LARGE SCALE GENOMIC DNA]</scope>
    <source>
        <strain evidence="3 4">C454</strain>
    </source>
</reference>
<dbReference type="SUPFAM" id="SSF47413">
    <property type="entry name" value="lambda repressor-like DNA-binding domains"/>
    <property type="match status" value="1"/>
</dbReference>
<dbReference type="SMART" id="SM00530">
    <property type="entry name" value="HTH_XRE"/>
    <property type="match status" value="1"/>
</dbReference>
<dbReference type="PROSITE" id="PS50943">
    <property type="entry name" value="HTH_CROC1"/>
    <property type="match status" value="1"/>
</dbReference>
<dbReference type="Proteomes" id="UP000003900">
    <property type="component" value="Unassembled WGS sequence"/>
</dbReference>
<dbReference type="EMBL" id="AHKH01000022">
    <property type="protein sequence ID" value="EHQ62321.1"/>
    <property type="molecule type" value="Genomic_DNA"/>
</dbReference>
<dbReference type="AlphaFoldDB" id="H3SF02"/>
<evidence type="ECO:0000259" key="2">
    <source>
        <dbReference type="PROSITE" id="PS50943"/>
    </source>
</evidence>
<dbReference type="InterPro" id="IPR010359">
    <property type="entry name" value="IrrE_HExxH"/>
</dbReference>
<feature type="domain" description="HTH cro/C1-type" evidence="2">
    <location>
        <begin position="25"/>
        <end position="79"/>
    </location>
</feature>
<name>H3SF02_9BACL</name>
<evidence type="ECO:0000313" key="3">
    <source>
        <dbReference type="EMBL" id="EHQ62321.1"/>
    </source>
</evidence>
<organism evidence="3 4">
    <name type="scientific">Paenibacillus dendritiformis C454</name>
    <dbReference type="NCBI Taxonomy" id="1131935"/>
    <lineage>
        <taxon>Bacteria</taxon>
        <taxon>Bacillati</taxon>
        <taxon>Bacillota</taxon>
        <taxon>Bacilli</taxon>
        <taxon>Bacillales</taxon>
        <taxon>Paenibacillaceae</taxon>
        <taxon>Paenibacillus</taxon>
    </lineage>
</organism>
<keyword evidence="4" id="KW-1185">Reference proteome</keyword>
<proteinExistence type="inferred from homology"/>
<sequence>MNNKNGLGFTSRVQNTQQHFVPDRLRQLRIALGFSTVDFSERIGVSRQALNQFETSRTVPGYETLQRIEAETGFPVGYFFKTISPTNEGPFLFRANRTSLKKTKEMSRFIMLQMQETHEYFSNFLDFKEPNIPPIEFDINSSIDDIEDIAVATRKFWGLGLGPISHVLRLLENNGIVISQVEQRLDKIDAFSQWRNGVPLILVGSAEFSACRLRLNAMHEFAHLLLHTDAEYEEKANTSKEFYDLLEQQAYRLSGAFLLPRESFLDELYSTSLQHLIELKKRWGVSLAAIVRRCKDLEVITESRYELLMRQIKKHGKTEPLDDVIEKERPTVFSQAADLISEHGIKTPQEMIDEMRLPRRLLETIVGVEDGYFSGKSESGKIVNLRSFNKNKANM</sequence>
<accession>H3SF02</accession>
<gene>
    <name evidence="3" type="ORF">PDENDC454_10535</name>
</gene>
<dbReference type="InterPro" id="IPR001387">
    <property type="entry name" value="Cro/C1-type_HTH"/>
</dbReference>
<dbReference type="Gene3D" id="1.10.260.40">
    <property type="entry name" value="lambda repressor-like DNA-binding domains"/>
    <property type="match status" value="1"/>
</dbReference>
<dbReference type="Pfam" id="PF06114">
    <property type="entry name" value="Peptidase_M78"/>
    <property type="match status" value="1"/>
</dbReference>
<dbReference type="PATRIC" id="fig|1131935.3.peg.2161"/>
<dbReference type="InterPro" id="IPR010982">
    <property type="entry name" value="Lambda_DNA-bd_dom_sf"/>
</dbReference>
<dbReference type="RefSeq" id="WP_006676609.1">
    <property type="nucleotide sequence ID" value="NZ_AHKH01000022.1"/>
</dbReference>
<dbReference type="PANTHER" id="PTHR43236:SF1">
    <property type="entry name" value="BLL7220 PROTEIN"/>
    <property type="match status" value="1"/>
</dbReference>